<reference evidence="1 2" key="1">
    <citation type="submission" date="2020-08" db="EMBL/GenBank/DDBJ databases">
        <title>Sequencing the genomes of 1000 actinobacteria strains.</title>
        <authorList>
            <person name="Klenk H.-P."/>
        </authorList>
    </citation>
    <scope>NUCLEOTIDE SEQUENCE [LARGE SCALE GENOMIC DNA]</scope>
    <source>
        <strain evidence="1 2">DSM 102122</strain>
    </source>
</reference>
<dbReference type="Proteomes" id="UP000542813">
    <property type="component" value="Unassembled WGS sequence"/>
</dbReference>
<name>A0A7W9GNS2_9ACTN</name>
<dbReference type="EMBL" id="JACHMM010000001">
    <property type="protein sequence ID" value="MBB5787295.1"/>
    <property type="molecule type" value="Genomic_DNA"/>
</dbReference>
<organism evidence="1 2">
    <name type="scientific">Jiangella mangrovi</name>
    <dbReference type="NCBI Taxonomy" id="1524084"/>
    <lineage>
        <taxon>Bacteria</taxon>
        <taxon>Bacillati</taxon>
        <taxon>Actinomycetota</taxon>
        <taxon>Actinomycetes</taxon>
        <taxon>Jiangellales</taxon>
        <taxon>Jiangellaceae</taxon>
        <taxon>Jiangella</taxon>
    </lineage>
</organism>
<gene>
    <name evidence="1" type="ORF">HD601_001870</name>
</gene>
<accession>A0A7W9GNS2</accession>
<proteinExistence type="predicted"/>
<evidence type="ECO:0008006" key="3">
    <source>
        <dbReference type="Google" id="ProtNLM"/>
    </source>
</evidence>
<dbReference type="AlphaFoldDB" id="A0A7W9GNS2"/>
<sequence length="170" mass="19263">MALHAFVDESKRRDYVVAAAVVAAGEVSTARRAMRALLLPKQPRIHFRDEKDSRKDQIVTIALDLSVEVRIYVCRTRHSARENCLRAMVPDLVDMGVDRLVLERDSSTEKLDRRVLFEATRKAGTVMTYQHDMPHQEPLLWAPDAIAWCWAAGGAWRQKVAERVAVIEAG</sequence>
<protein>
    <recommendedName>
        <fullName evidence="3">DUF3800 domain-containing protein</fullName>
    </recommendedName>
</protein>
<evidence type="ECO:0000313" key="2">
    <source>
        <dbReference type="Proteomes" id="UP000542813"/>
    </source>
</evidence>
<comment type="caution">
    <text evidence="1">The sequence shown here is derived from an EMBL/GenBank/DDBJ whole genome shotgun (WGS) entry which is preliminary data.</text>
</comment>
<evidence type="ECO:0000313" key="1">
    <source>
        <dbReference type="EMBL" id="MBB5787295.1"/>
    </source>
</evidence>
<keyword evidence="2" id="KW-1185">Reference proteome</keyword>
<dbReference type="RefSeq" id="WP_184821259.1">
    <property type="nucleotide sequence ID" value="NZ_JACHMM010000001.1"/>
</dbReference>